<accession>A0A382XEL6</accession>
<reference evidence="1" key="1">
    <citation type="submission" date="2018-05" db="EMBL/GenBank/DDBJ databases">
        <authorList>
            <person name="Lanie J.A."/>
            <person name="Ng W.-L."/>
            <person name="Kazmierczak K.M."/>
            <person name="Andrzejewski T.M."/>
            <person name="Davidsen T.M."/>
            <person name="Wayne K.J."/>
            <person name="Tettelin H."/>
            <person name="Glass J.I."/>
            <person name="Rusch D."/>
            <person name="Podicherti R."/>
            <person name="Tsui H.-C.T."/>
            <person name="Winkler M.E."/>
        </authorList>
    </citation>
    <scope>NUCLEOTIDE SEQUENCE</scope>
</reference>
<dbReference type="EMBL" id="UINC01166707">
    <property type="protein sequence ID" value="SVD68808.1"/>
    <property type="molecule type" value="Genomic_DNA"/>
</dbReference>
<gene>
    <name evidence="1" type="ORF">METZ01_LOCUS421662</name>
</gene>
<protein>
    <submittedName>
        <fullName evidence="1">Uncharacterized protein</fullName>
    </submittedName>
</protein>
<evidence type="ECO:0000313" key="1">
    <source>
        <dbReference type="EMBL" id="SVD68808.1"/>
    </source>
</evidence>
<dbReference type="AlphaFoldDB" id="A0A382XEL6"/>
<sequence>MTRKFDDAPDDVDYGAETARLEAVAENGNRVVSERLGNETR</sequence>
<proteinExistence type="predicted"/>
<name>A0A382XEL6_9ZZZZ</name>
<organism evidence="1">
    <name type="scientific">marine metagenome</name>
    <dbReference type="NCBI Taxonomy" id="408172"/>
    <lineage>
        <taxon>unclassified sequences</taxon>
        <taxon>metagenomes</taxon>
        <taxon>ecological metagenomes</taxon>
    </lineage>
</organism>